<evidence type="ECO:0000256" key="4">
    <source>
        <dbReference type="ARBA" id="ARBA00012681"/>
    </source>
</evidence>
<dbReference type="PROSITE" id="PS00901">
    <property type="entry name" value="CYS_SYNTHASE"/>
    <property type="match status" value="1"/>
</dbReference>
<comment type="caution">
    <text evidence="16">The sequence shown here is derived from an EMBL/GenBank/DDBJ whole genome shotgun (WGS) entry which is preliminary data.</text>
</comment>
<dbReference type="Proteomes" id="UP000075424">
    <property type="component" value="Unassembled WGS sequence"/>
</dbReference>
<evidence type="ECO:0000256" key="1">
    <source>
        <dbReference type="ARBA" id="ARBA00001933"/>
    </source>
</evidence>
<feature type="domain" description="Tryptophan synthase beta chain-like PALP" evidence="14">
    <location>
        <begin position="32"/>
        <end position="318"/>
    </location>
</feature>
<dbReference type="GO" id="GO:0006535">
    <property type="term" value="P:cysteine biosynthetic process from serine"/>
    <property type="evidence" value="ECO:0007669"/>
    <property type="project" value="UniProtKB-UniRule"/>
</dbReference>
<keyword evidence="8 11" id="KW-0663">Pyridoxal phosphate</keyword>
<evidence type="ECO:0000256" key="8">
    <source>
        <dbReference type="ARBA" id="ARBA00022898"/>
    </source>
</evidence>
<evidence type="ECO:0000313" key="18">
    <source>
        <dbReference type="Proteomes" id="UP000773850"/>
    </source>
</evidence>
<comment type="cofactor">
    <cofactor evidence="1 11 13">
        <name>pyridoxal 5'-phosphate</name>
        <dbReference type="ChEBI" id="CHEBI:597326"/>
    </cofactor>
</comment>
<dbReference type="EMBL" id="LQYV01000125">
    <property type="protein sequence ID" value="KYD22404.1"/>
    <property type="molecule type" value="Genomic_DNA"/>
</dbReference>
<gene>
    <name evidence="16" type="ORF">B4109_1323</name>
    <name evidence="15" type="ORF">GS8_1017</name>
</gene>
<feature type="binding site" evidence="11">
    <location>
        <position position="291"/>
    </location>
    <ligand>
        <name>pyridoxal 5'-phosphate</name>
        <dbReference type="ChEBI" id="CHEBI:597326"/>
    </ligand>
</feature>
<protein>
    <recommendedName>
        <fullName evidence="5 13">Cysteine synthase</fullName>
        <ecNumber evidence="4 13">2.5.1.47</ecNumber>
    </recommendedName>
</protein>
<accession>A0A150MCU7</accession>
<dbReference type="InterPro" id="IPR005859">
    <property type="entry name" value="CysK"/>
</dbReference>
<evidence type="ECO:0000256" key="7">
    <source>
        <dbReference type="ARBA" id="ARBA00022679"/>
    </source>
</evidence>
<dbReference type="NCBIfam" id="TIGR01136">
    <property type="entry name" value="cysKM"/>
    <property type="match status" value="1"/>
</dbReference>
<keyword evidence="9 13" id="KW-0198">Cysteine biosynthesis</keyword>
<evidence type="ECO:0000313" key="17">
    <source>
        <dbReference type="Proteomes" id="UP000075424"/>
    </source>
</evidence>
<reference evidence="15 18" key="2">
    <citation type="submission" date="2016-03" db="EMBL/GenBank/DDBJ databases">
        <title>Spore heat resistance.</title>
        <authorList>
            <person name="Boekhorst J."/>
            <person name="Berendsen E.M."/>
            <person name="Wells-Bennik M.H."/>
            <person name="Kuipers O.P."/>
        </authorList>
    </citation>
    <scope>NUCLEOTIDE SEQUENCE [LARGE SCALE GENOMIC DNA]</scope>
    <source>
        <strain evidence="15 18">GS8</strain>
    </source>
</reference>
<dbReference type="FunFam" id="3.40.50.1100:FF:000006">
    <property type="entry name" value="Cysteine synthase"/>
    <property type="match status" value="1"/>
</dbReference>
<evidence type="ECO:0000313" key="16">
    <source>
        <dbReference type="EMBL" id="KYD22404.1"/>
    </source>
</evidence>
<evidence type="ECO:0000256" key="10">
    <source>
        <dbReference type="ARBA" id="ARBA00047931"/>
    </source>
</evidence>
<evidence type="ECO:0000256" key="13">
    <source>
        <dbReference type="RuleBase" id="RU003985"/>
    </source>
</evidence>
<dbReference type="AlphaFoldDB" id="A0A150MCU7"/>
<proteinExistence type="inferred from homology"/>
<evidence type="ECO:0000256" key="6">
    <source>
        <dbReference type="ARBA" id="ARBA00022605"/>
    </source>
</evidence>
<keyword evidence="7 13" id="KW-0808">Transferase</keyword>
<dbReference type="InterPro" id="IPR005856">
    <property type="entry name" value="Cys_synth"/>
</dbReference>
<dbReference type="Pfam" id="PF00291">
    <property type="entry name" value="PALP"/>
    <property type="match status" value="1"/>
</dbReference>
<dbReference type="PATRIC" id="fig|1422.18.peg.1165"/>
<dbReference type="InterPro" id="IPR050214">
    <property type="entry name" value="Cys_Synth/Cystath_Beta-Synth"/>
</dbReference>
<reference evidence="16 17" key="1">
    <citation type="submission" date="2016-01" db="EMBL/GenBank/DDBJ databases">
        <title>Draft Genome Sequences of Seven Thermophilic Sporeformers Isolated from Foods.</title>
        <authorList>
            <person name="Berendsen E.M."/>
            <person name="Wells-Bennik M.H."/>
            <person name="Krawcyk A.O."/>
            <person name="De Jong A."/>
            <person name="Holsappel S."/>
            <person name="Eijlander R.T."/>
            <person name="Kuipers O.P."/>
        </authorList>
    </citation>
    <scope>NUCLEOTIDE SEQUENCE [LARGE SCALE GENOMIC DNA]</scope>
    <source>
        <strain evidence="16 17">B4109</strain>
    </source>
</reference>
<evidence type="ECO:0000313" key="15">
    <source>
        <dbReference type="EMBL" id="KAF6511441.1"/>
    </source>
</evidence>
<comment type="pathway">
    <text evidence="2">Amino-acid biosynthesis; L-cysteine biosynthesis; L-cysteine from L-serine: step 2/2.</text>
</comment>
<dbReference type="GO" id="GO:0004124">
    <property type="term" value="F:cysteine synthase activity"/>
    <property type="evidence" value="ECO:0007669"/>
    <property type="project" value="UniProtKB-UniRule"/>
</dbReference>
<evidence type="ECO:0000259" key="14">
    <source>
        <dbReference type="Pfam" id="PF00291"/>
    </source>
</evidence>
<dbReference type="Gene3D" id="3.40.50.1100">
    <property type="match status" value="2"/>
</dbReference>
<dbReference type="SUPFAM" id="SSF53686">
    <property type="entry name" value="Tryptophan synthase beta subunit-like PLP-dependent enzymes"/>
    <property type="match status" value="1"/>
</dbReference>
<dbReference type="NCBIfam" id="TIGR01139">
    <property type="entry name" value="cysK"/>
    <property type="match status" value="1"/>
</dbReference>
<feature type="binding site" evidence="11">
    <location>
        <position position="99"/>
    </location>
    <ligand>
        <name>pyridoxal 5'-phosphate</name>
        <dbReference type="ChEBI" id="CHEBI:597326"/>
    </ligand>
</feature>
<dbReference type="InterPro" id="IPR036052">
    <property type="entry name" value="TrpB-like_PALP_sf"/>
</dbReference>
<dbReference type="FunFam" id="3.40.50.1100:FF:000002">
    <property type="entry name" value="Cysteine synthase"/>
    <property type="match status" value="1"/>
</dbReference>
<dbReference type="Proteomes" id="UP000773850">
    <property type="component" value="Unassembled WGS sequence"/>
</dbReference>
<feature type="binding site" evidence="11">
    <location>
        <begin position="203"/>
        <end position="207"/>
    </location>
    <ligand>
        <name>pyridoxal 5'-phosphate</name>
        <dbReference type="ChEBI" id="CHEBI:597326"/>
    </ligand>
</feature>
<dbReference type="PANTHER" id="PTHR10314">
    <property type="entry name" value="CYSTATHIONINE BETA-SYNTHASE"/>
    <property type="match status" value="1"/>
</dbReference>
<evidence type="ECO:0000256" key="11">
    <source>
        <dbReference type="PIRSR" id="PIRSR605856-50"/>
    </source>
</evidence>
<evidence type="ECO:0000256" key="5">
    <source>
        <dbReference type="ARBA" id="ARBA00019371"/>
    </source>
</evidence>
<dbReference type="EC" id="2.5.1.47" evidence="4 13"/>
<evidence type="ECO:0000256" key="2">
    <source>
        <dbReference type="ARBA" id="ARBA00004962"/>
    </source>
</evidence>
<keyword evidence="6 13" id="KW-0028">Amino-acid biosynthesis</keyword>
<keyword evidence="18" id="KW-1185">Reference proteome</keyword>
<dbReference type="InterPro" id="IPR001216">
    <property type="entry name" value="P-phosphate_BS"/>
</dbReference>
<evidence type="ECO:0000256" key="3">
    <source>
        <dbReference type="ARBA" id="ARBA00007103"/>
    </source>
</evidence>
<dbReference type="UniPathway" id="UPA00136">
    <property type="reaction ID" value="UER00200"/>
</dbReference>
<dbReference type="InterPro" id="IPR001926">
    <property type="entry name" value="TrpB-like_PALP"/>
</dbReference>
<name>A0A150MCU7_GEOSE</name>
<comment type="similarity">
    <text evidence="3 13">Belongs to the cysteine synthase/cystathionine beta-synthase family.</text>
</comment>
<evidence type="ECO:0000256" key="12">
    <source>
        <dbReference type="PIRSR" id="PIRSR605856-51"/>
    </source>
</evidence>
<dbReference type="GO" id="GO:0016846">
    <property type="term" value="F:carbon-sulfur lyase activity"/>
    <property type="evidence" value="ECO:0007669"/>
    <property type="project" value="UniProtKB-ARBA"/>
</dbReference>
<organism evidence="16 17">
    <name type="scientific">Geobacillus stearothermophilus</name>
    <name type="common">Bacillus stearothermophilus</name>
    <dbReference type="NCBI Taxonomy" id="1422"/>
    <lineage>
        <taxon>Bacteria</taxon>
        <taxon>Bacillati</taxon>
        <taxon>Bacillota</taxon>
        <taxon>Bacilli</taxon>
        <taxon>Bacillales</taxon>
        <taxon>Anoxybacillaceae</taxon>
        <taxon>Geobacillus</taxon>
    </lineage>
</organism>
<feature type="modified residue" description="N6-(pyridoxal phosphate)lysine" evidence="12">
    <location>
        <position position="68"/>
    </location>
</feature>
<dbReference type="EMBL" id="LUCS01000018">
    <property type="protein sequence ID" value="KAF6511441.1"/>
    <property type="molecule type" value="Genomic_DNA"/>
</dbReference>
<sequence length="331" mass="35950">MNKNGKIIYNEWDEQIFCKRLGTIVKLYDSILDLIGGTPIVKLNRLPDREGADVYIKLESFNPGGSVKDRPAWEMIRRAEAEGKITPGKSTIIEPTSGNTGIGLAMVCAARGYRCIITMPDNATVERVKILKAYGAEVYLTPAEKRMQGAIDEANRLAGEIPDSFIPMQFENSANPDAHRHTTAVEIYEAFDGRLDAFVLTAGTGGTVTGTGEELKKRIPNLRIYVVEPYGSPVLSGGKPGPHKIPGTGPGFIPKILNRSIYDDIFLIKDEDAQQMARQLAAKEGILVGASAAASAYYAIKVAKQLPKGARVLCMAPDSGERYLSSDLFAD</sequence>
<dbReference type="CDD" id="cd01561">
    <property type="entry name" value="CBS_like"/>
    <property type="match status" value="1"/>
</dbReference>
<evidence type="ECO:0000256" key="9">
    <source>
        <dbReference type="ARBA" id="ARBA00023192"/>
    </source>
</evidence>
<comment type="catalytic activity">
    <reaction evidence="10 13">
        <text>O-acetyl-L-serine + hydrogen sulfide = L-cysteine + acetate</text>
        <dbReference type="Rhea" id="RHEA:14829"/>
        <dbReference type="ChEBI" id="CHEBI:29919"/>
        <dbReference type="ChEBI" id="CHEBI:30089"/>
        <dbReference type="ChEBI" id="CHEBI:35235"/>
        <dbReference type="ChEBI" id="CHEBI:58340"/>
        <dbReference type="EC" id="2.5.1.47"/>
    </reaction>
</comment>